<comment type="subunit">
    <text evidence="4 10">Homodimers and heterodimers.</text>
</comment>
<reference evidence="13" key="1">
    <citation type="submission" date="2020-10" db="EMBL/GenBank/DDBJ databases">
        <authorList>
            <person name="Han B."/>
            <person name="Lu T."/>
            <person name="Zhao Q."/>
            <person name="Huang X."/>
            <person name="Zhao Y."/>
        </authorList>
    </citation>
    <scope>NUCLEOTIDE SEQUENCE</scope>
</reference>
<dbReference type="InterPro" id="IPR003311">
    <property type="entry name" value="AUX_IAA"/>
</dbReference>
<evidence type="ECO:0000259" key="12">
    <source>
        <dbReference type="PROSITE" id="PS51745"/>
    </source>
</evidence>
<keyword evidence="14" id="KW-1185">Reference proteome</keyword>
<feature type="compositionally biased region" description="Low complexity" evidence="11">
    <location>
        <begin position="132"/>
        <end position="156"/>
    </location>
</feature>
<comment type="function">
    <text evidence="1 10">Aux/IAA proteins are short-lived transcriptional factors that function as repressors of early auxin response genes at low auxin concentrations.</text>
</comment>
<dbReference type="PANTHER" id="PTHR31734:SF6">
    <property type="entry name" value="AUXIN-RESPONSIVE PROTEIN IAA11"/>
    <property type="match status" value="1"/>
</dbReference>
<dbReference type="Proteomes" id="UP000604825">
    <property type="component" value="Unassembled WGS sequence"/>
</dbReference>
<protein>
    <recommendedName>
        <fullName evidence="10">Auxin-responsive protein</fullName>
    </recommendedName>
</protein>
<evidence type="ECO:0000256" key="6">
    <source>
        <dbReference type="ARBA" id="ARBA00023015"/>
    </source>
</evidence>
<evidence type="ECO:0000256" key="1">
    <source>
        <dbReference type="ARBA" id="ARBA00002159"/>
    </source>
</evidence>
<evidence type="ECO:0000256" key="8">
    <source>
        <dbReference type="ARBA" id="ARBA00023242"/>
    </source>
</evidence>
<evidence type="ECO:0000256" key="2">
    <source>
        <dbReference type="ARBA" id="ARBA00004123"/>
    </source>
</evidence>
<evidence type="ECO:0000256" key="11">
    <source>
        <dbReference type="SAM" id="MobiDB-lite"/>
    </source>
</evidence>
<dbReference type="InterPro" id="IPR033389">
    <property type="entry name" value="AUX/IAA_dom"/>
</dbReference>
<feature type="region of interest" description="Disordered" evidence="11">
    <location>
        <begin position="204"/>
        <end position="228"/>
    </location>
</feature>
<proteinExistence type="inferred from homology"/>
<dbReference type="GO" id="GO:0009734">
    <property type="term" value="P:auxin-activated signaling pathway"/>
    <property type="evidence" value="ECO:0007669"/>
    <property type="project" value="UniProtKB-UniRule"/>
</dbReference>
<keyword evidence="9 10" id="KW-0927">Auxin signaling pathway</keyword>
<feature type="compositionally biased region" description="Acidic residues" evidence="11">
    <location>
        <begin position="79"/>
        <end position="104"/>
    </location>
</feature>
<feature type="compositionally biased region" description="Basic residues" evidence="11">
    <location>
        <begin position="38"/>
        <end position="49"/>
    </location>
</feature>
<comment type="subcellular location">
    <subcellularLocation>
        <location evidence="2 10">Nucleus</location>
    </subcellularLocation>
</comment>
<dbReference type="AlphaFoldDB" id="A0A811PGV1"/>
<keyword evidence="5 10" id="KW-0678">Repressor</keyword>
<evidence type="ECO:0000256" key="10">
    <source>
        <dbReference type="RuleBase" id="RU004549"/>
    </source>
</evidence>
<sequence length="335" mass="35816">MDRTGLRSSVHDENCNGCRQAATTIAQLCLSQNARPRTAQHSRRARTRKPPPPAQRRDERGAGPTVAFISGEPPPAAAEEVEENSGAEEEDEEVVVGQDDDELELGLCLGSKKQQQPSPAPCRILTARDLQPGSLSPDSSVSSSSPAAGAGAAAPSKRAKADAAPNATTSPGTVASGHPQSSFGVVGWPPIRTFRMNSLFNQAKENASEAGTKKPAAEADMQEDKEESKKGRVVGWVKVNMEGDIIGRKVDLNAHRSYKTLASALELMFMKPSIGLCTSNSSKSLKLLDNSSECQLTYEDRDGDWMLVGDVPWEMFVGSVKRLKIMRTSDANGLG</sequence>
<comment type="caution">
    <text evidence="13">The sequence shown here is derived from an EMBL/GenBank/DDBJ whole genome shotgun (WGS) entry which is preliminary data.</text>
</comment>
<comment type="similarity">
    <text evidence="3 10">Belongs to the Aux/IAA family.</text>
</comment>
<evidence type="ECO:0000256" key="5">
    <source>
        <dbReference type="ARBA" id="ARBA00022491"/>
    </source>
</evidence>
<name>A0A811PGV1_9POAL</name>
<dbReference type="InterPro" id="IPR053793">
    <property type="entry name" value="PB1-like"/>
</dbReference>
<evidence type="ECO:0000256" key="7">
    <source>
        <dbReference type="ARBA" id="ARBA00023163"/>
    </source>
</evidence>
<keyword evidence="6 10" id="KW-0805">Transcription regulation</keyword>
<feature type="domain" description="PB1" evidence="12">
    <location>
        <begin position="234"/>
        <end position="330"/>
    </location>
</feature>
<gene>
    <name evidence="13" type="ORF">NCGR_LOCUS27396</name>
</gene>
<keyword evidence="7 10" id="KW-0804">Transcription</keyword>
<dbReference type="Pfam" id="PF02309">
    <property type="entry name" value="AUX_IAA"/>
    <property type="match status" value="1"/>
</dbReference>
<evidence type="ECO:0000313" key="14">
    <source>
        <dbReference type="Proteomes" id="UP000604825"/>
    </source>
</evidence>
<dbReference type="GO" id="GO:0006355">
    <property type="term" value="P:regulation of DNA-templated transcription"/>
    <property type="evidence" value="ECO:0007669"/>
    <property type="project" value="InterPro"/>
</dbReference>
<evidence type="ECO:0000256" key="9">
    <source>
        <dbReference type="ARBA" id="ARBA00023294"/>
    </source>
</evidence>
<evidence type="ECO:0000256" key="4">
    <source>
        <dbReference type="ARBA" id="ARBA00011726"/>
    </source>
</evidence>
<dbReference type="Gene3D" id="3.10.20.90">
    <property type="entry name" value="Phosphatidylinositol 3-kinase Catalytic Subunit, Chain A, domain 1"/>
    <property type="match status" value="1"/>
</dbReference>
<evidence type="ECO:0000256" key="3">
    <source>
        <dbReference type="ARBA" id="ARBA00006728"/>
    </source>
</evidence>
<accession>A0A811PGV1</accession>
<dbReference type="EMBL" id="CAJGYO010000007">
    <property type="protein sequence ID" value="CAD6241716.1"/>
    <property type="molecule type" value="Genomic_DNA"/>
</dbReference>
<evidence type="ECO:0000313" key="13">
    <source>
        <dbReference type="EMBL" id="CAD6241716.1"/>
    </source>
</evidence>
<dbReference type="PROSITE" id="PS51745">
    <property type="entry name" value="PB1"/>
    <property type="match status" value="1"/>
</dbReference>
<dbReference type="OrthoDB" id="773336at2759"/>
<dbReference type="PANTHER" id="PTHR31734">
    <property type="entry name" value="AUXIN-RESPONSIVE PROTEIN IAA17"/>
    <property type="match status" value="1"/>
</dbReference>
<feature type="region of interest" description="Disordered" evidence="11">
    <location>
        <begin position="32"/>
        <end position="182"/>
    </location>
</feature>
<organism evidence="13 14">
    <name type="scientific">Miscanthus lutarioriparius</name>
    <dbReference type="NCBI Taxonomy" id="422564"/>
    <lineage>
        <taxon>Eukaryota</taxon>
        <taxon>Viridiplantae</taxon>
        <taxon>Streptophyta</taxon>
        <taxon>Embryophyta</taxon>
        <taxon>Tracheophyta</taxon>
        <taxon>Spermatophyta</taxon>
        <taxon>Magnoliopsida</taxon>
        <taxon>Liliopsida</taxon>
        <taxon>Poales</taxon>
        <taxon>Poaceae</taxon>
        <taxon>PACMAD clade</taxon>
        <taxon>Panicoideae</taxon>
        <taxon>Andropogonodae</taxon>
        <taxon>Andropogoneae</taxon>
        <taxon>Saccharinae</taxon>
        <taxon>Miscanthus</taxon>
    </lineage>
</organism>
<dbReference type="GO" id="GO:0005634">
    <property type="term" value="C:nucleus"/>
    <property type="evidence" value="ECO:0007669"/>
    <property type="project" value="UniProtKB-SubCell"/>
</dbReference>
<keyword evidence="8 10" id="KW-0539">Nucleus</keyword>
<feature type="compositionally biased region" description="Polar residues" evidence="11">
    <location>
        <begin position="166"/>
        <end position="182"/>
    </location>
</feature>
<dbReference type="SUPFAM" id="SSF54277">
    <property type="entry name" value="CAD &amp; PB1 domains"/>
    <property type="match status" value="1"/>
</dbReference>